<name>A0A7X0LJN7_9BACT</name>
<protein>
    <recommendedName>
        <fullName evidence="3">SIR2-like domain-containing protein</fullName>
    </recommendedName>
</protein>
<accession>A0A7X0LJN7</accession>
<gene>
    <name evidence="1" type="ORF">HNQ40_000838</name>
</gene>
<keyword evidence="2" id="KW-1185">Reference proteome</keyword>
<proteinExistence type="predicted"/>
<organism evidence="1 2">
    <name type="scientific">Algisphaera agarilytica</name>
    <dbReference type="NCBI Taxonomy" id="1385975"/>
    <lineage>
        <taxon>Bacteria</taxon>
        <taxon>Pseudomonadati</taxon>
        <taxon>Planctomycetota</taxon>
        <taxon>Phycisphaerae</taxon>
        <taxon>Phycisphaerales</taxon>
        <taxon>Phycisphaeraceae</taxon>
        <taxon>Algisphaera</taxon>
    </lineage>
</organism>
<dbReference type="AlphaFoldDB" id="A0A7X0LJN7"/>
<sequence>MALDSHYLNLSTALNAAWNSSGDGSLSAKDKTRVIQCLPTDDASDAPKQEAELHILQQVITACDLINSIGEGEIHWLSNGGQKFPRAVRRYFGLAASHFHNYDEELPEDFTNSLCEFIKKTQSHVATLNYDNLLYRPFVSQDICKGYNGSLVDGFHRSGFSESNLKRTYSNFGWYLHLHGSPLFKENSSGVIEKIQLSGLQSTHSERKHLILTHHDYKLEILKSSSILSAYWKYFRLAMKESKRLIIFGYSGTDTHVNRRIRLRLQRQKLRVEVIEWSGIGEHNSRMKYWKEALGKIDRLTHLDNILDYNFDSTPGH</sequence>
<evidence type="ECO:0000313" key="2">
    <source>
        <dbReference type="Proteomes" id="UP000541810"/>
    </source>
</evidence>
<dbReference type="RefSeq" id="WP_184676633.1">
    <property type="nucleotide sequence ID" value="NZ_JACHGY010000001.1"/>
</dbReference>
<dbReference type="Proteomes" id="UP000541810">
    <property type="component" value="Unassembled WGS sequence"/>
</dbReference>
<comment type="caution">
    <text evidence="1">The sequence shown here is derived from an EMBL/GenBank/DDBJ whole genome shotgun (WGS) entry which is preliminary data.</text>
</comment>
<evidence type="ECO:0000313" key="1">
    <source>
        <dbReference type="EMBL" id="MBB6429032.1"/>
    </source>
</evidence>
<reference evidence="1 2" key="1">
    <citation type="submission" date="2020-08" db="EMBL/GenBank/DDBJ databases">
        <title>Genomic Encyclopedia of Type Strains, Phase IV (KMG-IV): sequencing the most valuable type-strain genomes for metagenomic binning, comparative biology and taxonomic classification.</title>
        <authorList>
            <person name="Goeker M."/>
        </authorList>
    </citation>
    <scope>NUCLEOTIDE SEQUENCE [LARGE SCALE GENOMIC DNA]</scope>
    <source>
        <strain evidence="1 2">DSM 103725</strain>
    </source>
</reference>
<dbReference type="EMBL" id="JACHGY010000001">
    <property type="protein sequence ID" value="MBB6429032.1"/>
    <property type="molecule type" value="Genomic_DNA"/>
</dbReference>
<evidence type="ECO:0008006" key="3">
    <source>
        <dbReference type="Google" id="ProtNLM"/>
    </source>
</evidence>
<dbReference type="Pfam" id="PF13289">
    <property type="entry name" value="SIR2_2"/>
    <property type="match status" value="1"/>
</dbReference>